<organism evidence="1 2">
    <name type="scientific">Schleiferilactobacillus perolens DSM 12744</name>
    <dbReference type="NCBI Taxonomy" id="1423792"/>
    <lineage>
        <taxon>Bacteria</taxon>
        <taxon>Bacillati</taxon>
        <taxon>Bacillota</taxon>
        <taxon>Bacilli</taxon>
        <taxon>Lactobacillales</taxon>
        <taxon>Lactobacillaceae</taxon>
        <taxon>Schleiferilactobacillus</taxon>
    </lineage>
</organism>
<keyword evidence="2" id="KW-1185">Reference proteome</keyword>
<dbReference type="PATRIC" id="fig|1423792.3.peg.965"/>
<dbReference type="STRING" id="1423792.FD09_GL000946"/>
<proteinExistence type="predicted"/>
<dbReference type="Proteomes" id="UP000051330">
    <property type="component" value="Unassembled WGS sequence"/>
</dbReference>
<dbReference type="EMBL" id="AZEC01000014">
    <property type="protein sequence ID" value="KRL10798.1"/>
    <property type="molecule type" value="Genomic_DNA"/>
</dbReference>
<evidence type="ECO:0000313" key="1">
    <source>
        <dbReference type="EMBL" id="KRL10798.1"/>
    </source>
</evidence>
<evidence type="ECO:0008006" key="3">
    <source>
        <dbReference type="Google" id="ProtNLM"/>
    </source>
</evidence>
<evidence type="ECO:0000313" key="2">
    <source>
        <dbReference type="Proteomes" id="UP000051330"/>
    </source>
</evidence>
<gene>
    <name evidence="1" type="ORF">FD09_GL000946</name>
</gene>
<reference evidence="1 2" key="1">
    <citation type="journal article" date="2015" name="Genome Announc.">
        <title>Expanding the biotechnology potential of lactobacilli through comparative genomics of 213 strains and associated genera.</title>
        <authorList>
            <person name="Sun Z."/>
            <person name="Harris H.M."/>
            <person name="McCann A."/>
            <person name="Guo C."/>
            <person name="Argimon S."/>
            <person name="Zhang W."/>
            <person name="Yang X."/>
            <person name="Jeffery I.B."/>
            <person name="Cooney J.C."/>
            <person name="Kagawa T.F."/>
            <person name="Liu W."/>
            <person name="Song Y."/>
            <person name="Salvetti E."/>
            <person name="Wrobel A."/>
            <person name="Rasinkangas P."/>
            <person name="Parkhill J."/>
            <person name="Rea M.C."/>
            <person name="O'Sullivan O."/>
            <person name="Ritari J."/>
            <person name="Douillard F.P."/>
            <person name="Paul Ross R."/>
            <person name="Yang R."/>
            <person name="Briner A.E."/>
            <person name="Felis G.E."/>
            <person name="de Vos W.M."/>
            <person name="Barrangou R."/>
            <person name="Klaenhammer T.R."/>
            <person name="Caufield P.W."/>
            <person name="Cui Y."/>
            <person name="Zhang H."/>
            <person name="O'Toole P.W."/>
        </authorList>
    </citation>
    <scope>NUCLEOTIDE SEQUENCE [LARGE SCALE GENOMIC DNA]</scope>
    <source>
        <strain evidence="1 2">DSM 12744</strain>
    </source>
</reference>
<sequence length="309" mass="34116">MNNRLWYQVGTNQWITDGVQFTQQKVRTIGVVYQLADVVNTPNGKQLVGRQHLGNNTAWIATARQVLTDGSVWYQVATGQWVSANNFLLNGQSQYFKSNQLPVAFATEAGGTSIYTAPGGQTLDHRLAFGSAWKVTGVAAFGNQLWYQVATNQWIKGVDSFAVEPKQITRLPQGTVGVVNYQPGRSTALWTMPGRGVIQGRTLANNTAWKTVFKVTLLDGSTWYEVGRNEWISGQYFLLNGNQAQSSDTTVVRVKNNVRATVYQVPGRQSIGRTLAPNTAWRVSAVVAKDNQLWYQVANGQWISGLAIN</sequence>
<name>A0A0R1MRS5_9LACO</name>
<accession>A0A0R1MRS5</accession>
<dbReference type="AlphaFoldDB" id="A0A0R1MRS5"/>
<protein>
    <recommendedName>
        <fullName evidence="3">Surface layer protein A domain-containing protein</fullName>
    </recommendedName>
</protein>
<comment type="caution">
    <text evidence="1">The sequence shown here is derived from an EMBL/GenBank/DDBJ whole genome shotgun (WGS) entry which is preliminary data.</text>
</comment>